<dbReference type="CDD" id="cd06171">
    <property type="entry name" value="Sigma70_r4"/>
    <property type="match status" value="1"/>
</dbReference>
<dbReference type="Gene3D" id="1.10.10.10">
    <property type="entry name" value="Winged helix-like DNA-binding domain superfamily/Winged helix DNA-binding domain"/>
    <property type="match status" value="1"/>
</dbReference>
<dbReference type="InterPro" id="IPR013325">
    <property type="entry name" value="RNA_pol_sigma_r2"/>
</dbReference>
<dbReference type="InterPro" id="IPR013249">
    <property type="entry name" value="RNA_pol_sigma70_r4_t2"/>
</dbReference>
<comment type="similarity">
    <text evidence="1">Belongs to the sigma-70 factor family. ECF subfamily.</text>
</comment>
<dbReference type="Pfam" id="PF04542">
    <property type="entry name" value="Sigma70_r2"/>
    <property type="match status" value="1"/>
</dbReference>
<dbReference type="EMBL" id="BAABDI010000014">
    <property type="protein sequence ID" value="GAA3976899.1"/>
    <property type="molecule type" value="Genomic_DNA"/>
</dbReference>
<dbReference type="InterPro" id="IPR039425">
    <property type="entry name" value="RNA_pol_sigma-70-like"/>
</dbReference>
<dbReference type="InterPro" id="IPR013324">
    <property type="entry name" value="RNA_pol_sigma_r3/r4-like"/>
</dbReference>
<evidence type="ECO:0000256" key="3">
    <source>
        <dbReference type="ARBA" id="ARBA00023082"/>
    </source>
</evidence>
<keyword evidence="4" id="KW-0238">DNA-binding</keyword>
<evidence type="ECO:0000259" key="6">
    <source>
        <dbReference type="Pfam" id="PF04542"/>
    </source>
</evidence>
<dbReference type="SUPFAM" id="SSF88659">
    <property type="entry name" value="Sigma3 and sigma4 domains of RNA polymerase sigma factors"/>
    <property type="match status" value="1"/>
</dbReference>
<name>A0ABP7Q5G0_9BACT</name>
<dbReference type="PANTHER" id="PTHR43133">
    <property type="entry name" value="RNA POLYMERASE ECF-TYPE SIGMA FACTO"/>
    <property type="match status" value="1"/>
</dbReference>
<dbReference type="RefSeq" id="WP_345124337.1">
    <property type="nucleotide sequence ID" value="NZ_BAABDI010000014.1"/>
</dbReference>
<evidence type="ECO:0000256" key="4">
    <source>
        <dbReference type="ARBA" id="ARBA00023125"/>
    </source>
</evidence>
<dbReference type="Gene3D" id="1.10.1740.10">
    <property type="match status" value="1"/>
</dbReference>
<sequence>MKTETDSHAAPRPRLVPAGAPADTVLIARILGGEKEYFELLIRRYNGALYKVGRSYGFDHATVQDLMQDTYVAAYQALGKFEERAAFKTWLIRIMLNHCYHWSRKAAHQPQPLPAAACMNEAPDSPRSPSTDGQQEILNRELGAVLEQCIQALPPDYRMVFVLRELEGLSSQETAQAVDITETNVNARLSRAKGLLRQQLESWYPRAAVYEFNLIYCDEMVERSFRHLGEPPQVPA</sequence>
<gene>
    <name evidence="8" type="ORF">GCM10022407_22790</name>
</gene>
<proteinExistence type="inferred from homology"/>
<evidence type="ECO:0000313" key="8">
    <source>
        <dbReference type="EMBL" id="GAA3976899.1"/>
    </source>
</evidence>
<keyword evidence="9" id="KW-1185">Reference proteome</keyword>
<dbReference type="Pfam" id="PF08281">
    <property type="entry name" value="Sigma70_r4_2"/>
    <property type="match status" value="1"/>
</dbReference>
<evidence type="ECO:0000256" key="2">
    <source>
        <dbReference type="ARBA" id="ARBA00023015"/>
    </source>
</evidence>
<keyword evidence="5" id="KW-0804">Transcription</keyword>
<evidence type="ECO:0000313" key="9">
    <source>
        <dbReference type="Proteomes" id="UP001501556"/>
    </source>
</evidence>
<feature type="domain" description="RNA polymerase sigma factor 70 region 4 type 2" evidence="7">
    <location>
        <begin position="146"/>
        <end position="193"/>
    </location>
</feature>
<dbReference type="PANTHER" id="PTHR43133:SF8">
    <property type="entry name" value="RNA POLYMERASE SIGMA FACTOR HI_1459-RELATED"/>
    <property type="match status" value="1"/>
</dbReference>
<feature type="domain" description="RNA polymerase sigma-70 region 2" evidence="6">
    <location>
        <begin position="41"/>
        <end position="107"/>
    </location>
</feature>
<comment type="caution">
    <text evidence="8">The sequence shown here is derived from an EMBL/GenBank/DDBJ whole genome shotgun (WGS) entry which is preliminary data.</text>
</comment>
<organism evidence="8 9">
    <name type="scientific">Hymenobacter antarcticus</name>
    <dbReference type="NCBI Taxonomy" id="486270"/>
    <lineage>
        <taxon>Bacteria</taxon>
        <taxon>Pseudomonadati</taxon>
        <taxon>Bacteroidota</taxon>
        <taxon>Cytophagia</taxon>
        <taxon>Cytophagales</taxon>
        <taxon>Hymenobacteraceae</taxon>
        <taxon>Hymenobacter</taxon>
    </lineage>
</organism>
<evidence type="ECO:0000256" key="1">
    <source>
        <dbReference type="ARBA" id="ARBA00010641"/>
    </source>
</evidence>
<dbReference type="NCBIfam" id="TIGR02937">
    <property type="entry name" value="sigma70-ECF"/>
    <property type="match status" value="1"/>
</dbReference>
<dbReference type="InterPro" id="IPR014284">
    <property type="entry name" value="RNA_pol_sigma-70_dom"/>
</dbReference>
<dbReference type="SUPFAM" id="SSF88946">
    <property type="entry name" value="Sigma2 domain of RNA polymerase sigma factors"/>
    <property type="match status" value="1"/>
</dbReference>
<accession>A0ABP7Q5G0</accession>
<dbReference type="Proteomes" id="UP001501556">
    <property type="component" value="Unassembled WGS sequence"/>
</dbReference>
<dbReference type="InterPro" id="IPR007627">
    <property type="entry name" value="RNA_pol_sigma70_r2"/>
</dbReference>
<evidence type="ECO:0000259" key="7">
    <source>
        <dbReference type="Pfam" id="PF08281"/>
    </source>
</evidence>
<dbReference type="InterPro" id="IPR036388">
    <property type="entry name" value="WH-like_DNA-bd_sf"/>
</dbReference>
<evidence type="ECO:0000256" key="5">
    <source>
        <dbReference type="ARBA" id="ARBA00023163"/>
    </source>
</evidence>
<protein>
    <submittedName>
        <fullName evidence="8">RNA polymerase sigma factor</fullName>
    </submittedName>
</protein>
<reference evidence="9" key="1">
    <citation type="journal article" date="2019" name="Int. J. Syst. Evol. Microbiol.">
        <title>The Global Catalogue of Microorganisms (GCM) 10K type strain sequencing project: providing services to taxonomists for standard genome sequencing and annotation.</title>
        <authorList>
            <consortium name="The Broad Institute Genomics Platform"/>
            <consortium name="The Broad Institute Genome Sequencing Center for Infectious Disease"/>
            <person name="Wu L."/>
            <person name="Ma J."/>
        </authorList>
    </citation>
    <scope>NUCLEOTIDE SEQUENCE [LARGE SCALE GENOMIC DNA]</scope>
    <source>
        <strain evidence="9">JCM 17217</strain>
    </source>
</reference>
<keyword evidence="3" id="KW-0731">Sigma factor</keyword>
<keyword evidence="2" id="KW-0805">Transcription regulation</keyword>